<protein>
    <submittedName>
        <fullName evidence="1">Uncharacterized protein</fullName>
    </submittedName>
</protein>
<dbReference type="PANTHER" id="PTHR28653">
    <property type="match status" value="1"/>
</dbReference>
<dbReference type="GO" id="GO:0003697">
    <property type="term" value="F:single-stranded DNA binding"/>
    <property type="evidence" value="ECO:0007669"/>
    <property type="project" value="TreeGrafter"/>
</dbReference>
<dbReference type="OrthoDB" id="9990538at2759"/>
<gene>
    <name evidence="2" type="ORF">EDS130_LOCUS23249</name>
    <name evidence="1" type="ORF">XAT740_LOCUS14782</name>
</gene>
<organism evidence="1 3">
    <name type="scientific">Adineta ricciae</name>
    <name type="common">Rotifer</name>
    <dbReference type="NCBI Taxonomy" id="249248"/>
    <lineage>
        <taxon>Eukaryota</taxon>
        <taxon>Metazoa</taxon>
        <taxon>Spiralia</taxon>
        <taxon>Gnathifera</taxon>
        <taxon>Rotifera</taxon>
        <taxon>Eurotatoria</taxon>
        <taxon>Bdelloidea</taxon>
        <taxon>Adinetida</taxon>
        <taxon>Adinetidae</taxon>
        <taxon>Adineta</taxon>
    </lineage>
</organism>
<proteinExistence type="predicted"/>
<dbReference type="Proteomes" id="UP000663852">
    <property type="component" value="Unassembled WGS sequence"/>
</dbReference>
<dbReference type="EMBL" id="CAJNOR010000896">
    <property type="protein sequence ID" value="CAF1031667.1"/>
    <property type="molecule type" value="Genomic_DNA"/>
</dbReference>
<evidence type="ECO:0000313" key="3">
    <source>
        <dbReference type="Proteomes" id="UP000663828"/>
    </source>
</evidence>
<reference evidence="1" key="1">
    <citation type="submission" date="2021-02" db="EMBL/GenBank/DDBJ databases">
        <authorList>
            <person name="Nowell W R."/>
        </authorList>
    </citation>
    <scope>NUCLEOTIDE SEQUENCE</scope>
</reference>
<evidence type="ECO:0000313" key="1">
    <source>
        <dbReference type="EMBL" id="CAF1031667.1"/>
    </source>
</evidence>
<evidence type="ECO:0000313" key="2">
    <source>
        <dbReference type="EMBL" id="CAF1163021.1"/>
    </source>
</evidence>
<dbReference type="EMBL" id="CAJNOJ010000126">
    <property type="protein sequence ID" value="CAF1163021.1"/>
    <property type="molecule type" value="Genomic_DNA"/>
</dbReference>
<dbReference type="PANTHER" id="PTHR28653:SF1">
    <property type="entry name" value="ATPASE SWSAP1"/>
    <property type="match status" value="1"/>
</dbReference>
<dbReference type="GO" id="GO:0000724">
    <property type="term" value="P:double-strand break repair via homologous recombination"/>
    <property type="evidence" value="ECO:0007669"/>
    <property type="project" value="TreeGrafter"/>
</dbReference>
<accession>A0A814IX50</accession>
<dbReference type="Proteomes" id="UP000663828">
    <property type="component" value="Unassembled WGS sequence"/>
</dbReference>
<sequence length="232" mass="26177">MNIVGAIFPLGNYSSERNGSFINHLRSLLPFARTCLIRGDADQCFRPLLFQAALSYAAIGKRVSFYTPAPFQTIPSLVHTLIPKSLSTANLHLIRFHYLPTIFDVHKHLSDSTCDIIIIDGYLEFPLSKQDDSFKIISACALLKDTYEYLSARSHRNDLILLCSCTCAEISMANVEQRALFNLAIDIEMLEDGDYRFQVHLSTKSNSSCVFNLRSGRNEIMPLCAMIEEQKD</sequence>
<keyword evidence="3" id="KW-1185">Reference proteome</keyword>
<dbReference type="GO" id="GO:0097196">
    <property type="term" value="C:Shu complex"/>
    <property type="evidence" value="ECO:0007669"/>
    <property type="project" value="TreeGrafter"/>
</dbReference>
<name>A0A814IX50_ADIRI</name>
<comment type="caution">
    <text evidence="1">The sequence shown here is derived from an EMBL/GenBank/DDBJ whole genome shotgun (WGS) entry which is preliminary data.</text>
</comment>
<dbReference type="AlphaFoldDB" id="A0A814IX50"/>